<keyword evidence="1" id="KW-0812">Transmembrane</keyword>
<evidence type="ECO:0000256" key="2">
    <source>
        <dbReference type="SAM" id="SignalP"/>
    </source>
</evidence>
<evidence type="ECO:0000313" key="4">
    <source>
        <dbReference type="Proteomes" id="UP001234989"/>
    </source>
</evidence>
<dbReference type="Proteomes" id="UP001234989">
    <property type="component" value="Chromosome 1"/>
</dbReference>
<dbReference type="AlphaFoldDB" id="A0AAF0PRC4"/>
<feature type="signal peptide" evidence="2">
    <location>
        <begin position="1"/>
        <end position="19"/>
    </location>
</feature>
<keyword evidence="4" id="KW-1185">Reference proteome</keyword>
<name>A0AAF0PRC4_SOLVR</name>
<accession>A0AAF0PRC4</accession>
<evidence type="ECO:0000313" key="3">
    <source>
        <dbReference type="EMBL" id="WMV07785.1"/>
    </source>
</evidence>
<reference evidence="3" key="1">
    <citation type="submission" date="2023-08" db="EMBL/GenBank/DDBJ databases">
        <title>A de novo genome assembly of Solanum verrucosum Schlechtendal, a Mexican diploid species geographically isolated from the other diploid A-genome species in potato relatives.</title>
        <authorList>
            <person name="Hosaka K."/>
        </authorList>
    </citation>
    <scope>NUCLEOTIDE SEQUENCE</scope>
    <source>
        <tissue evidence="3">Young leaves</tissue>
    </source>
</reference>
<dbReference type="EMBL" id="CP133612">
    <property type="protein sequence ID" value="WMV07785.1"/>
    <property type="molecule type" value="Genomic_DNA"/>
</dbReference>
<protein>
    <submittedName>
        <fullName evidence="3">Uncharacterized protein</fullName>
    </submittedName>
</protein>
<gene>
    <name evidence="3" type="ORF">MTR67_001170</name>
</gene>
<keyword evidence="2" id="KW-0732">Signal</keyword>
<keyword evidence="1" id="KW-0472">Membrane</keyword>
<sequence length="141" mass="16880">MTIRLNGLMKVSFTVMTLAANDVDSEEIARKYLYLTKVEIIKHQSELYVQNHEKNRSKFNSFNDSVSGFFEHHARDFCLTVNFNTTRIHVDLLILILFYQIYTCSYMVFAFKVKIQTIHKKMLIPVKRKFNRTPKHNRFYF</sequence>
<evidence type="ECO:0000256" key="1">
    <source>
        <dbReference type="SAM" id="Phobius"/>
    </source>
</evidence>
<proteinExistence type="predicted"/>
<feature type="chain" id="PRO_5042246854" evidence="2">
    <location>
        <begin position="20"/>
        <end position="141"/>
    </location>
</feature>
<organism evidence="3 4">
    <name type="scientific">Solanum verrucosum</name>
    <dbReference type="NCBI Taxonomy" id="315347"/>
    <lineage>
        <taxon>Eukaryota</taxon>
        <taxon>Viridiplantae</taxon>
        <taxon>Streptophyta</taxon>
        <taxon>Embryophyta</taxon>
        <taxon>Tracheophyta</taxon>
        <taxon>Spermatophyta</taxon>
        <taxon>Magnoliopsida</taxon>
        <taxon>eudicotyledons</taxon>
        <taxon>Gunneridae</taxon>
        <taxon>Pentapetalae</taxon>
        <taxon>asterids</taxon>
        <taxon>lamiids</taxon>
        <taxon>Solanales</taxon>
        <taxon>Solanaceae</taxon>
        <taxon>Solanoideae</taxon>
        <taxon>Solaneae</taxon>
        <taxon>Solanum</taxon>
    </lineage>
</organism>
<keyword evidence="1" id="KW-1133">Transmembrane helix</keyword>
<feature type="transmembrane region" description="Helical" evidence="1">
    <location>
        <begin position="92"/>
        <end position="111"/>
    </location>
</feature>